<dbReference type="EMBL" id="JAGHKP010000003">
    <property type="protein sequence ID" value="MBO9154066.1"/>
    <property type="molecule type" value="Genomic_DNA"/>
</dbReference>
<gene>
    <name evidence="2" type="ORF">J7I43_17695</name>
</gene>
<comment type="caution">
    <text evidence="2">The sequence shown here is derived from an EMBL/GenBank/DDBJ whole genome shotgun (WGS) entry which is preliminary data.</text>
</comment>
<organism evidence="2 3">
    <name type="scientific">Chitinophaga chungangae</name>
    <dbReference type="NCBI Taxonomy" id="2821488"/>
    <lineage>
        <taxon>Bacteria</taxon>
        <taxon>Pseudomonadati</taxon>
        <taxon>Bacteroidota</taxon>
        <taxon>Chitinophagia</taxon>
        <taxon>Chitinophagales</taxon>
        <taxon>Chitinophagaceae</taxon>
        <taxon>Chitinophaga</taxon>
    </lineage>
</organism>
<keyword evidence="1" id="KW-0732">Signal</keyword>
<reference evidence="3" key="1">
    <citation type="submission" date="2021-03" db="EMBL/GenBank/DDBJ databases">
        <title>Assistant Professor.</title>
        <authorList>
            <person name="Huq M.A."/>
        </authorList>
    </citation>
    <scope>NUCLEOTIDE SEQUENCE [LARGE SCALE GENOMIC DNA]</scope>
    <source>
        <strain evidence="3">MAH-28</strain>
    </source>
</reference>
<accession>A0ABS3YHA2</accession>
<protein>
    <submittedName>
        <fullName evidence="2">Uncharacterized protein</fullName>
    </submittedName>
</protein>
<name>A0ABS3YHA2_9BACT</name>
<evidence type="ECO:0000313" key="2">
    <source>
        <dbReference type="EMBL" id="MBO9154066.1"/>
    </source>
</evidence>
<keyword evidence="3" id="KW-1185">Reference proteome</keyword>
<feature type="signal peptide" evidence="1">
    <location>
        <begin position="1"/>
        <end position="20"/>
    </location>
</feature>
<sequence length="804" mass="89285">MPIKFGAVLCCMLITLTANAQQLQRALPPADSAGNIPIAANPLMRRIIMDSLNRYKDRLKGQPGISRPEGPAAVLNGLNEPVKQQFLSYIQKTSGPEKAKQLKEGFSVLKDTARMQQFVDEKLRGFYALFKDDPNFSKLALPGKIENKFSGAKAETSFGDTTGNGSGWWSNVNVQDRFSAGSIPVNLQYANVSGYSRVDTRLEDDNLVKFNFDKEAYLKKIDAHVKKNYDLKKYFLDDIDFRGQLQSFVSAKMKSFDQLGDSLSGMVKPEQVIYLDSIQLRNVLNENALKEPARRMADSSLDKYMGRLMDLKKELGGGLEIKDMLNSQHTVRNNLGKWINDPASTARMAQDLVPMSGLQRFFMKVKDLNLGNIAANASKGTVSDLFMTGMAGSLLSKNNYLMTAIGKTREIRAMDAGLDATMNAPAKSLQFVRLGKGDLGNGHSHLSVLNANSRNEPGRAPNVRALMQNTFVGAVSKQISLGEYGQIAAELSKSANRTGGAGPSADHAAMTKAAVANFFDDFFVTLSTGVSYTGSVREWGTTHKVYFNYSGLGYNNPGNPYARRGMIQYGLNLKRSWLKNRAVVQLRTDVKNMERSAVSGSQWKNYNFSLDGRYRLSRKLTLSGRLMQSQMNTVSDKYSDAVFTNRKISFSSSWNGKTGRLPFFNQASLGLQQMHYITAAEPVKSLFVNTQVSHTIPVNGKMIAATIFYNRDLKNAAVYSNLLNMDAGYHYTLLKILQCGSSLTFLDNKDVVRQIGVRQQASAQLLKRWNVNLSVDARKDLVTSAQNYLYGNFRTELSLHYQLN</sequence>
<evidence type="ECO:0000256" key="1">
    <source>
        <dbReference type="SAM" id="SignalP"/>
    </source>
</evidence>
<dbReference type="RefSeq" id="WP_209147186.1">
    <property type="nucleotide sequence ID" value="NZ_JAGHKP010000003.1"/>
</dbReference>
<feature type="chain" id="PRO_5047487146" evidence="1">
    <location>
        <begin position="21"/>
        <end position="804"/>
    </location>
</feature>
<dbReference type="Proteomes" id="UP000679126">
    <property type="component" value="Unassembled WGS sequence"/>
</dbReference>
<proteinExistence type="predicted"/>
<evidence type="ECO:0000313" key="3">
    <source>
        <dbReference type="Proteomes" id="UP000679126"/>
    </source>
</evidence>